<reference evidence="2 3" key="1">
    <citation type="submission" date="2020-08" db="EMBL/GenBank/DDBJ databases">
        <title>Genomic Encyclopedia of Type Strains, Phase IV (KMG-IV): sequencing the most valuable type-strain genomes for metagenomic binning, comparative biology and taxonomic classification.</title>
        <authorList>
            <person name="Goeker M."/>
        </authorList>
    </citation>
    <scope>NUCLEOTIDE SEQUENCE [LARGE SCALE GENOMIC DNA]</scope>
    <source>
        <strain evidence="2 3">DSM 22071</strain>
    </source>
</reference>
<dbReference type="Gene3D" id="1.20.1330.10">
    <property type="entry name" value="f41 fragment of flagellin, N-terminal domain"/>
    <property type="match status" value="1"/>
</dbReference>
<organism evidence="2 3">
    <name type="scientific">Desulfurispira natronophila</name>
    <dbReference type="NCBI Taxonomy" id="682562"/>
    <lineage>
        <taxon>Bacteria</taxon>
        <taxon>Pseudomonadati</taxon>
        <taxon>Chrysiogenota</taxon>
        <taxon>Chrysiogenia</taxon>
        <taxon>Chrysiogenales</taxon>
        <taxon>Chrysiogenaceae</taxon>
        <taxon>Desulfurispira</taxon>
    </lineage>
</organism>
<gene>
    <name evidence="2" type="ORF">HNR37_002174</name>
</gene>
<keyword evidence="2" id="KW-0969">Cilium</keyword>
<comment type="caution">
    <text evidence="2">The sequence shown here is derived from an EMBL/GenBank/DDBJ whole genome shotgun (WGS) entry which is preliminary data.</text>
</comment>
<keyword evidence="2" id="KW-0282">Flagellum</keyword>
<evidence type="ECO:0000259" key="1">
    <source>
        <dbReference type="Pfam" id="PF00669"/>
    </source>
</evidence>
<dbReference type="PANTHER" id="PTHR42792:SF2">
    <property type="entry name" value="FLAGELLIN"/>
    <property type="match status" value="1"/>
</dbReference>
<dbReference type="RefSeq" id="WP_183734070.1">
    <property type="nucleotide sequence ID" value="NZ_JACHID010000017.1"/>
</dbReference>
<dbReference type="PANTHER" id="PTHR42792">
    <property type="entry name" value="FLAGELLIN"/>
    <property type="match status" value="1"/>
</dbReference>
<dbReference type="Proteomes" id="UP000528322">
    <property type="component" value="Unassembled WGS sequence"/>
</dbReference>
<dbReference type="Pfam" id="PF00669">
    <property type="entry name" value="Flagellin_N"/>
    <property type="match status" value="1"/>
</dbReference>
<dbReference type="AlphaFoldDB" id="A0A7W7Y6V8"/>
<name>A0A7W7Y6V8_9BACT</name>
<evidence type="ECO:0000313" key="3">
    <source>
        <dbReference type="Proteomes" id="UP000528322"/>
    </source>
</evidence>
<dbReference type="SUPFAM" id="SSF64518">
    <property type="entry name" value="Phase 1 flagellin"/>
    <property type="match status" value="1"/>
</dbReference>
<dbReference type="GO" id="GO:0005198">
    <property type="term" value="F:structural molecule activity"/>
    <property type="evidence" value="ECO:0007669"/>
    <property type="project" value="InterPro"/>
</dbReference>
<feature type="domain" description="Flagellin N-terminal" evidence="1">
    <location>
        <begin position="3"/>
        <end position="139"/>
    </location>
</feature>
<accession>A0A7W7Y6V8</accession>
<dbReference type="InterPro" id="IPR001029">
    <property type="entry name" value="Flagellin_N"/>
</dbReference>
<sequence length="309" mass="33426">MVINTNIPSLVAQNHVRTNQGTLSESIRNLSTGLRINRAADDAAGLAISERMRGQIGGIDRAIRNSQDGISLIQTAEGALNETHSILQRMRELSVQASNGTLTSGDRQHIQREVEQLRQEVDRIASSTHFNQKRLLDGSASAMWSSDDGDVKLHLRGALNEGDAALALRGSGNYEVSATALGGQGQILKSNIFTKISDDSLRKLSGDLSGSVAEVTNAYAVEGDTQTGSNAYTIQGQVVETDTATGRTKLDQVANFYDNERFLLESAQEITINQGDGRSTSFYIEKTDTLDDLSRKINEAIKEGLGQEE</sequence>
<keyword evidence="2" id="KW-0966">Cell projection</keyword>
<keyword evidence="3" id="KW-1185">Reference proteome</keyword>
<dbReference type="InterPro" id="IPR001492">
    <property type="entry name" value="Flagellin"/>
</dbReference>
<evidence type="ECO:0000313" key="2">
    <source>
        <dbReference type="EMBL" id="MBB5022827.1"/>
    </source>
</evidence>
<proteinExistence type="predicted"/>
<dbReference type="GO" id="GO:0009288">
    <property type="term" value="C:bacterial-type flagellum"/>
    <property type="evidence" value="ECO:0007669"/>
    <property type="project" value="InterPro"/>
</dbReference>
<dbReference type="Gene3D" id="3.30.70.2120">
    <property type="match status" value="1"/>
</dbReference>
<protein>
    <submittedName>
        <fullName evidence="2">Flagellin-like hook-associated protein FlgL</fullName>
    </submittedName>
</protein>
<dbReference type="PRINTS" id="PR00207">
    <property type="entry name" value="FLAGELLIN"/>
</dbReference>
<dbReference type="EMBL" id="JACHID010000017">
    <property type="protein sequence ID" value="MBB5022827.1"/>
    <property type="molecule type" value="Genomic_DNA"/>
</dbReference>